<comment type="caution">
    <text evidence="2">The sequence shown here is derived from an EMBL/GenBank/DDBJ whole genome shotgun (WGS) entry which is preliminary data.</text>
</comment>
<dbReference type="InterPro" id="IPR011990">
    <property type="entry name" value="TPR-like_helical_dom_sf"/>
</dbReference>
<dbReference type="InterPro" id="IPR050767">
    <property type="entry name" value="Sel1_AlgK"/>
</dbReference>
<gene>
    <name evidence="2" type="ORF">GCM10007877_28980</name>
</gene>
<dbReference type="Pfam" id="PF03544">
    <property type="entry name" value="TonB_C"/>
    <property type="match status" value="1"/>
</dbReference>
<dbReference type="SUPFAM" id="SSF74653">
    <property type="entry name" value="TolA/TonB C-terminal domain"/>
    <property type="match status" value="1"/>
</dbReference>
<evidence type="ECO:0000313" key="2">
    <source>
        <dbReference type="EMBL" id="GLS27179.1"/>
    </source>
</evidence>
<sequence length="406" mass="45573">MSLYQAGNYKEAKTAFEALAAIGDRASLFNLGIMYFRGEGVEQDPVRAYVLMRIANEGVKNEDKRIAIVFNHLSTQQKQLAESLYTELNPLYSIKGINSALIPKPLTDKESRPEHRPIKKVIPEYPKKELKEGHMGYTVVEITISPEGYPREIEVKQAFSRNFTRESIRALQKSLFKPTQNQKPIYGHPFISTFVISGAEINSNFKNKLISNLNDLKSSAQSGDAIAQYRYAEEMFSARRFRGYLKDVDLEYKNMNHWLLQSAQQGLPHAQHQLGKNMIGGRGCKVDTISGNKWITAAAVSGFAPAQKSLAQSSLLSDDEVTRKSTTALGWLRNAAQSGHYSAKLLLAWELATSPLDGLRNGEEALELLNEKSEYFYDDLRIAETKAATYAELGNFKKPSNGRKKH</sequence>
<organism evidence="2 3">
    <name type="scientific">Marinibactrum halimedae</name>
    <dbReference type="NCBI Taxonomy" id="1444977"/>
    <lineage>
        <taxon>Bacteria</taxon>
        <taxon>Pseudomonadati</taxon>
        <taxon>Pseudomonadota</taxon>
        <taxon>Gammaproteobacteria</taxon>
        <taxon>Cellvibrionales</taxon>
        <taxon>Cellvibrionaceae</taxon>
        <taxon>Marinibactrum</taxon>
    </lineage>
</organism>
<evidence type="ECO:0000313" key="3">
    <source>
        <dbReference type="Proteomes" id="UP001156870"/>
    </source>
</evidence>
<dbReference type="GO" id="GO:0055085">
    <property type="term" value="P:transmembrane transport"/>
    <property type="evidence" value="ECO:0007669"/>
    <property type="project" value="InterPro"/>
</dbReference>
<dbReference type="SUPFAM" id="SSF81901">
    <property type="entry name" value="HCP-like"/>
    <property type="match status" value="2"/>
</dbReference>
<feature type="domain" description="TonB C-terminal" evidence="1">
    <location>
        <begin position="123"/>
        <end position="185"/>
    </location>
</feature>
<protein>
    <recommendedName>
        <fullName evidence="1">TonB C-terminal domain-containing protein</fullName>
    </recommendedName>
</protein>
<name>A0AA37T5U7_9GAMM</name>
<accession>A0AA37T5U7</accession>
<dbReference type="InterPro" id="IPR006597">
    <property type="entry name" value="Sel1-like"/>
</dbReference>
<dbReference type="InterPro" id="IPR037682">
    <property type="entry name" value="TonB_C"/>
</dbReference>
<dbReference type="PANTHER" id="PTHR11102">
    <property type="entry name" value="SEL-1-LIKE PROTEIN"/>
    <property type="match status" value="1"/>
</dbReference>
<dbReference type="Gene3D" id="3.30.1150.10">
    <property type="match status" value="1"/>
</dbReference>
<keyword evidence="3" id="KW-1185">Reference proteome</keyword>
<reference evidence="2 3" key="1">
    <citation type="journal article" date="2014" name="Int. J. Syst. Evol. Microbiol.">
        <title>Complete genome sequence of Corynebacterium casei LMG S-19264T (=DSM 44701T), isolated from a smear-ripened cheese.</title>
        <authorList>
            <consortium name="US DOE Joint Genome Institute (JGI-PGF)"/>
            <person name="Walter F."/>
            <person name="Albersmeier A."/>
            <person name="Kalinowski J."/>
            <person name="Ruckert C."/>
        </authorList>
    </citation>
    <scope>NUCLEOTIDE SEQUENCE [LARGE SCALE GENOMIC DNA]</scope>
    <source>
        <strain evidence="2 3">NBRC 110095</strain>
    </source>
</reference>
<dbReference type="AlphaFoldDB" id="A0AA37T5U7"/>
<dbReference type="Proteomes" id="UP001156870">
    <property type="component" value="Unassembled WGS sequence"/>
</dbReference>
<dbReference type="Pfam" id="PF08238">
    <property type="entry name" value="Sel1"/>
    <property type="match status" value="3"/>
</dbReference>
<dbReference type="SMART" id="SM00671">
    <property type="entry name" value="SEL1"/>
    <property type="match status" value="3"/>
</dbReference>
<evidence type="ECO:0000259" key="1">
    <source>
        <dbReference type="Pfam" id="PF03544"/>
    </source>
</evidence>
<dbReference type="Gene3D" id="1.25.40.10">
    <property type="entry name" value="Tetratricopeptide repeat domain"/>
    <property type="match status" value="2"/>
</dbReference>
<dbReference type="PANTHER" id="PTHR11102:SF160">
    <property type="entry name" value="ERAD-ASSOCIATED E3 UBIQUITIN-PROTEIN LIGASE COMPONENT HRD3"/>
    <property type="match status" value="1"/>
</dbReference>
<proteinExistence type="predicted"/>
<dbReference type="EMBL" id="BSPD01000067">
    <property type="protein sequence ID" value="GLS27179.1"/>
    <property type="molecule type" value="Genomic_DNA"/>
</dbReference>